<dbReference type="Proteomes" id="UP000015105">
    <property type="component" value="Chromosome 6D"/>
</dbReference>
<dbReference type="PANTHER" id="PTHR36617">
    <property type="entry name" value="PROTEIN, PUTATIVE-RELATED"/>
    <property type="match status" value="1"/>
</dbReference>
<proteinExistence type="predicted"/>
<keyword evidence="2" id="KW-1185">Reference proteome</keyword>
<evidence type="ECO:0008006" key="3">
    <source>
        <dbReference type="Google" id="ProtNLM"/>
    </source>
</evidence>
<dbReference type="AlphaFoldDB" id="A0A453NUG3"/>
<reference evidence="1" key="4">
    <citation type="submission" date="2019-03" db="UniProtKB">
        <authorList>
            <consortium name="EnsemblPlants"/>
        </authorList>
    </citation>
    <scope>IDENTIFICATION</scope>
</reference>
<name>A0A453NUG3_AEGTS</name>
<accession>A0A453NUG3</accession>
<dbReference type="Gramene" id="AET6Gv20484800.1">
    <property type="protein sequence ID" value="AET6Gv20484800.1"/>
    <property type="gene ID" value="AET6Gv20484800"/>
</dbReference>
<reference evidence="1" key="5">
    <citation type="journal article" date="2021" name="G3 (Bethesda)">
        <title>Aegilops tauschii genome assembly Aet v5.0 features greater sequence contiguity and improved annotation.</title>
        <authorList>
            <person name="Wang L."/>
            <person name="Zhu T."/>
            <person name="Rodriguez J.C."/>
            <person name="Deal K.R."/>
            <person name="Dubcovsky J."/>
            <person name="McGuire P.E."/>
            <person name="Lux T."/>
            <person name="Spannagl M."/>
            <person name="Mayer K.F.X."/>
            <person name="Baldrich P."/>
            <person name="Meyers B.C."/>
            <person name="Huo N."/>
            <person name="Gu Y.Q."/>
            <person name="Zhou H."/>
            <person name="Devos K.M."/>
            <person name="Bennetzen J.L."/>
            <person name="Unver T."/>
            <person name="Budak H."/>
            <person name="Gulick P.J."/>
            <person name="Galiba G."/>
            <person name="Kalapos B."/>
            <person name="Nelson D.R."/>
            <person name="Li P."/>
            <person name="You F.M."/>
            <person name="Luo M.C."/>
            <person name="Dvorak J."/>
        </authorList>
    </citation>
    <scope>NUCLEOTIDE SEQUENCE [LARGE SCALE GENOMIC DNA]</scope>
    <source>
        <strain evidence="1">cv. AL8/78</strain>
    </source>
</reference>
<evidence type="ECO:0000313" key="2">
    <source>
        <dbReference type="Proteomes" id="UP000015105"/>
    </source>
</evidence>
<reference evidence="2" key="1">
    <citation type="journal article" date="2014" name="Science">
        <title>Ancient hybridizations among the ancestral genomes of bread wheat.</title>
        <authorList>
            <consortium name="International Wheat Genome Sequencing Consortium,"/>
            <person name="Marcussen T."/>
            <person name="Sandve S.R."/>
            <person name="Heier L."/>
            <person name="Spannagl M."/>
            <person name="Pfeifer M."/>
            <person name="Jakobsen K.S."/>
            <person name="Wulff B.B."/>
            <person name="Steuernagel B."/>
            <person name="Mayer K.F."/>
            <person name="Olsen O.A."/>
        </authorList>
    </citation>
    <scope>NUCLEOTIDE SEQUENCE [LARGE SCALE GENOMIC DNA]</scope>
    <source>
        <strain evidence="2">cv. AL8/78</strain>
    </source>
</reference>
<reference evidence="1" key="3">
    <citation type="journal article" date="2017" name="Nature">
        <title>Genome sequence of the progenitor of the wheat D genome Aegilops tauschii.</title>
        <authorList>
            <person name="Luo M.C."/>
            <person name="Gu Y.Q."/>
            <person name="Puiu D."/>
            <person name="Wang H."/>
            <person name="Twardziok S.O."/>
            <person name="Deal K.R."/>
            <person name="Huo N."/>
            <person name="Zhu T."/>
            <person name="Wang L."/>
            <person name="Wang Y."/>
            <person name="McGuire P.E."/>
            <person name="Liu S."/>
            <person name="Long H."/>
            <person name="Ramasamy R.K."/>
            <person name="Rodriguez J.C."/>
            <person name="Van S.L."/>
            <person name="Yuan L."/>
            <person name="Wang Z."/>
            <person name="Xia Z."/>
            <person name="Xiao L."/>
            <person name="Anderson O.D."/>
            <person name="Ouyang S."/>
            <person name="Liang Y."/>
            <person name="Zimin A.V."/>
            <person name="Pertea G."/>
            <person name="Qi P."/>
            <person name="Bennetzen J.L."/>
            <person name="Dai X."/>
            <person name="Dawson M.W."/>
            <person name="Muller H.G."/>
            <person name="Kugler K."/>
            <person name="Rivarola-Duarte L."/>
            <person name="Spannagl M."/>
            <person name="Mayer K.F.X."/>
            <person name="Lu F.H."/>
            <person name="Bevan M.W."/>
            <person name="Leroy P."/>
            <person name="Li P."/>
            <person name="You F.M."/>
            <person name="Sun Q."/>
            <person name="Liu Z."/>
            <person name="Lyons E."/>
            <person name="Wicker T."/>
            <person name="Salzberg S.L."/>
            <person name="Devos K.M."/>
            <person name="Dvorak J."/>
        </authorList>
    </citation>
    <scope>NUCLEOTIDE SEQUENCE [LARGE SCALE GENOMIC DNA]</scope>
    <source>
        <strain evidence="1">cv. AL8/78</strain>
    </source>
</reference>
<organism evidence="1 2">
    <name type="scientific">Aegilops tauschii subsp. strangulata</name>
    <name type="common">Goatgrass</name>
    <dbReference type="NCBI Taxonomy" id="200361"/>
    <lineage>
        <taxon>Eukaryota</taxon>
        <taxon>Viridiplantae</taxon>
        <taxon>Streptophyta</taxon>
        <taxon>Embryophyta</taxon>
        <taxon>Tracheophyta</taxon>
        <taxon>Spermatophyta</taxon>
        <taxon>Magnoliopsida</taxon>
        <taxon>Liliopsida</taxon>
        <taxon>Poales</taxon>
        <taxon>Poaceae</taxon>
        <taxon>BOP clade</taxon>
        <taxon>Pooideae</taxon>
        <taxon>Triticodae</taxon>
        <taxon>Triticeae</taxon>
        <taxon>Triticinae</taxon>
        <taxon>Aegilops</taxon>
    </lineage>
</organism>
<dbReference type="PANTHER" id="PTHR36617:SF14">
    <property type="entry name" value="REVERSE TRANSCRIPTASE ZINC-BINDING DOMAIN-CONTAINING PROTEIN"/>
    <property type="match status" value="1"/>
</dbReference>
<reference evidence="2" key="2">
    <citation type="journal article" date="2017" name="Nat. Plants">
        <title>The Aegilops tauschii genome reveals multiple impacts of transposons.</title>
        <authorList>
            <person name="Zhao G."/>
            <person name="Zou C."/>
            <person name="Li K."/>
            <person name="Wang K."/>
            <person name="Li T."/>
            <person name="Gao L."/>
            <person name="Zhang X."/>
            <person name="Wang H."/>
            <person name="Yang Z."/>
            <person name="Liu X."/>
            <person name="Jiang W."/>
            <person name="Mao L."/>
            <person name="Kong X."/>
            <person name="Jiao Y."/>
            <person name="Jia J."/>
        </authorList>
    </citation>
    <scope>NUCLEOTIDE SEQUENCE [LARGE SCALE GENOMIC DNA]</scope>
    <source>
        <strain evidence="2">cv. AL8/78</strain>
    </source>
</reference>
<dbReference type="EnsemblPlants" id="AET6Gv20484800.1">
    <property type="protein sequence ID" value="AET6Gv20484800.1"/>
    <property type="gene ID" value="AET6Gv20484800"/>
</dbReference>
<sequence>ATVETVCQSTPLNIHFRRALVGNRWEAWLHLVRRLMDVQLTQRPDQLCSKLTRNGEFTVKSMYLDVINSSSIPNSKHGWHVKVPLRVKVFMWF</sequence>
<evidence type="ECO:0000313" key="1">
    <source>
        <dbReference type="EnsemblPlants" id="AET6Gv20484800.1"/>
    </source>
</evidence>
<protein>
    <recommendedName>
        <fullName evidence="3">Reverse transcriptase zinc-binding domain-containing protein</fullName>
    </recommendedName>
</protein>